<feature type="compositionally biased region" description="Polar residues" evidence="1">
    <location>
        <begin position="34"/>
        <end position="54"/>
    </location>
</feature>
<name>A0AAD3TJ76_NEPGR</name>
<feature type="compositionally biased region" description="Polar residues" evidence="1">
    <location>
        <begin position="67"/>
        <end position="83"/>
    </location>
</feature>
<evidence type="ECO:0000313" key="2">
    <source>
        <dbReference type="EMBL" id="GMH30565.1"/>
    </source>
</evidence>
<dbReference type="AlphaFoldDB" id="A0AAD3TJ76"/>
<comment type="caution">
    <text evidence="2">The sequence shown here is derived from an EMBL/GenBank/DDBJ whole genome shotgun (WGS) entry which is preliminary data.</text>
</comment>
<dbReference type="EMBL" id="BSYO01000038">
    <property type="protein sequence ID" value="GMH30565.1"/>
    <property type="molecule type" value="Genomic_DNA"/>
</dbReference>
<sequence>MAGISVRATPNYEWNSVGIETEENNREIEASYDVTQKHSGAPSLIQSTCSSSPGSEALRRSNRAQKHSSAPSLTQPACSSSLGSEAFRRSSRTRKHSGAPSLTQPTCSSSPGLEAFHLSSRTQKHSSVQILSGLCSTLARSASS</sequence>
<protein>
    <submittedName>
        <fullName evidence="2">Uncharacterized protein</fullName>
    </submittedName>
</protein>
<evidence type="ECO:0000256" key="1">
    <source>
        <dbReference type="SAM" id="MobiDB-lite"/>
    </source>
</evidence>
<accession>A0AAD3TJ76</accession>
<proteinExistence type="predicted"/>
<gene>
    <name evidence="2" type="ORF">Nepgr_032408</name>
</gene>
<feature type="region of interest" description="Disordered" evidence="1">
    <location>
        <begin position="34"/>
        <end position="114"/>
    </location>
</feature>
<evidence type="ECO:0000313" key="3">
    <source>
        <dbReference type="Proteomes" id="UP001279734"/>
    </source>
</evidence>
<feature type="compositionally biased region" description="Polar residues" evidence="1">
    <location>
        <begin position="100"/>
        <end position="111"/>
    </location>
</feature>
<keyword evidence="3" id="KW-1185">Reference proteome</keyword>
<organism evidence="2 3">
    <name type="scientific">Nepenthes gracilis</name>
    <name type="common">Slender pitcher plant</name>
    <dbReference type="NCBI Taxonomy" id="150966"/>
    <lineage>
        <taxon>Eukaryota</taxon>
        <taxon>Viridiplantae</taxon>
        <taxon>Streptophyta</taxon>
        <taxon>Embryophyta</taxon>
        <taxon>Tracheophyta</taxon>
        <taxon>Spermatophyta</taxon>
        <taxon>Magnoliopsida</taxon>
        <taxon>eudicotyledons</taxon>
        <taxon>Gunneridae</taxon>
        <taxon>Pentapetalae</taxon>
        <taxon>Caryophyllales</taxon>
        <taxon>Nepenthaceae</taxon>
        <taxon>Nepenthes</taxon>
    </lineage>
</organism>
<dbReference type="Proteomes" id="UP001279734">
    <property type="component" value="Unassembled WGS sequence"/>
</dbReference>
<reference evidence="2" key="1">
    <citation type="submission" date="2023-05" db="EMBL/GenBank/DDBJ databases">
        <title>Nepenthes gracilis genome sequencing.</title>
        <authorList>
            <person name="Fukushima K."/>
        </authorList>
    </citation>
    <scope>NUCLEOTIDE SEQUENCE</scope>
    <source>
        <strain evidence="2">SING2019-196</strain>
    </source>
</reference>